<dbReference type="AlphaFoldDB" id="A0A398BDJ0"/>
<dbReference type="RefSeq" id="WP_119112506.1">
    <property type="nucleotide sequence ID" value="NZ_CBCSEO010000002.1"/>
</dbReference>
<dbReference type="EMBL" id="QWVT01000015">
    <property type="protein sequence ID" value="RID85653.1"/>
    <property type="molecule type" value="Genomic_DNA"/>
</dbReference>
<keyword evidence="2" id="KW-1185">Reference proteome</keyword>
<proteinExistence type="predicted"/>
<protein>
    <submittedName>
        <fullName evidence="1">Uncharacterized protein</fullName>
    </submittedName>
</protein>
<evidence type="ECO:0000313" key="2">
    <source>
        <dbReference type="Proteomes" id="UP000265816"/>
    </source>
</evidence>
<accession>A0A398BDJ0</accession>
<name>A0A398BDJ0_9BACI</name>
<organism evidence="1 2">
    <name type="scientific">Mesobacillus zeae</name>
    <dbReference type="NCBI Taxonomy" id="1917180"/>
    <lineage>
        <taxon>Bacteria</taxon>
        <taxon>Bacillati</taxon>
        <taxon>Bacillota</taxon>
        <taxon>Bacilli</taxon>
        <taxon>Bacillales</taxon>
        <taxon>Bacillaceae</taxon>
        <taxon>Mesobacillus</taxon>
    </lineage>
</organism>
<gene>
    <name evidence="1" type="ORF">D1970_08855</name>
</gene>
<sequence>MKIITSLTFEINMPKHETEAYEALSENERKIRIEAMKEELAEIIVDECEGEAKFTNFTIHVEEGE</sequence>
<evidence type="ECO:0000313" key="1">
    <source>
        <dbReference type="EMBL" id="RID85653.1"/>
    </source>
</evidence>
<reference evidence="1 2" key="1">
    <citation type="submission" date="2018-08" db="EMBL/GenBank/DDBJ databases">
        <title>Bacillus jemisoniae sp. nov., Bacillus chryseoplanitiae sp. nov., Bacillus resnikiae sp. nov., and Bacillus frankliniae sp. nov., isolated from Viking spacecraft and associated surfaces.</title>
        <authorList>
            <person name="Seuylemezian A."/>
            <person name="Vaishampayan P."/>
        </authorList>
    </citation>
    <scope>NUCLEOTIDE SEQUENCE [LARGE SCALE GENOMIC DNA]</scope>
    <source>
        <strain evidence="1 2">JJ-247</strain>
    </source>
</reference>
<dbReference type="Proteomes" id="UP000265816">
    <property type="component" value="Unassembled WGS sequence"/>
</dbReference>
<comment type="caution">
    <text evidence="1">The sequence shown here is derived from an EMBL/GenBank/DDBJ whole genome shotgun (WGS) entry which is preliminary data.</text>
</comment>